<dbReference type="EMBL" id="DS113268">
    <property type="protein sequence ID" value="EAY14568.1"/>
    <property type="molecule type" value="Genomic_DNA"/>
</dbReference>
<proteinExistence type="predicted"/>
<name>A2DY91_TRIV3</name>
<organism evidence="1 2">
    <name type="scientific">Trichomonas vaginalis (strain ATCC PRA-98 / G3)</name>
    <dbReference type="NCBI Taxonomy" id="412133"/>
    <lineage>
        <taxon>Eukaryota</taxon>
        <taxon>Metamonada</taxon>
        <taxon>Parabasalia</taxon>
        <taxon>Trichomonadida</taxon>
        <taxon>Trichomonadidae</taxon>
        <taxon>Trichomonas</taxon>
    </lineage>
</organism>
<keyword evidence="2" id="KW-1185">Reference proteome</keyword>
<dbReference type="VEuPathDB" id="TrichDB:TVAG_392950"/>
<protein>
    <submittedName>
        <fullName evidence="1">Uncharacterized protein</fullName>
    </submittedName>
</protein>
<dbReference type="KEGG" id="tva:4772558"/>
<dbReference type="GO" id="GO:0004519">
    <property type="term" value="F:endonuclease activity"/>
    <property type="evidence" value="ECO:0000318"/>
    <property type="project" value="GO_Central"/>
</dbReference>
<reference evidence="1" key="1">
    <citation type="submission" date="2006-10" db="EMBL/GenBank/DDBJ databases">
        <authorList>
            <person name="Amadeo P."/>
            <person name="Zhao Q."/>
            <person name="Wortman J."/>
            <person name="Fraser-Liggett C."/>
            <person name="Carlton J."/>
        </authorList>
    </citation>
    <scope>NUCLEOTIDE SEQUENCE</scope>
    <source>
        <strain evidence="1">G3</strain>
    </source>
</reference>
<gene>
    <name evidence="1" type="ORF">TVAG_392950</name>
</gene>
<dbReference type="SUPFAM" id="SSF48537">
    <property type="entry name" value="Phospholipase C/P1 nuclease"/>
    <property type="match status" value="1"/>
</dbReference>
<reference evidence="1" key="2">
    <citation type="journal article" date="2007" name="Science">
        <title>Draft genome sequence of the sexually transmitted pathogen Trichomonas vaginalis.</title>
        <authorList>
            <person name="Carlton J.M."/>
            <person name="Hirt R.P."/>
            <person name="Silva J.C."/>
            <person name="Delcher A.L."/>
            <person name="Schatz M."/>
            <person name="Zhao Q."/>
            <person name="Wortman J.R."/>
            <person name="Bidwell S.L."/>
            <person name="Alsmark U.C.M."/>
            <person name="Besteiro S."/>
            <person name="Sicheritz-Ponten T."/>
            <person name="Noel C.J."/>
            <person name="Dacks J.B."/>
            <person name="Foster P.G."/>
            <person name="Simillion C."/>
            <person name="Van de Peer Y."/>
            <person name="Miranda-Saavedra D."/>
            <person name="Barton G.J."/>
            <person name="Westrop G.D."/>
            <person name="Mueller S."/>
            <person name="Dessi D."/>
            <person name="Fiori P.L."/>
            <person name="Ren Q."/>
            <person name="Paulsen I."/>
            <person name="Zhang H."/>
            <person name="Bastida-Corcuera F.D."/>
            <person name="Simoes-Barbosa A."/>
            <person name="Brown M.T."/>
            <person name="Hayes R.D."/>
            <person name="Mukherjee M."/>
            <person name="Okumura C.Y."/>
            <person name="Schneider R."/>
            <person name="Smith A.J."/>
            <person name="Vanacova S."/>
            <person name="Villalvazo M."/>
            <person name="Haas B.J."/>
            <person name="Pertea M."/>
            <person name="Feldblyum T.V."/>
            <person name="Utterback T.R."/>
            <person name="Shu C.L."/>
            <person name="Osoegawa K."/>
            <person name="de Jong P.J."/>
            <person name="Hrdy I."/>
            <person name="Horvathova L."/>
            <person name="Zubacova Z."/>
            <person name="Dolezal P."/>
            <person name="Malik S.B."/>
            <person name="Logsdon J.M. Jr."/>
            <person name="Henze K."/>
            <person name="Gupta A."/>
            <person name="Wang C.C."/>
            <person name="Dunne R.L."/>
            <person name="Upcroft J.A."/>
            <person name="Upcroft P."/>
            <person name="White O."/>
            <person name="Salzberg S.L."/>
            <person name="Tang P."/>
            <person name="Chiu C.-H."/>
            <person name="Lee Y.-S."/>
            <person name="Embley T.M."/>
            <person name="Coombs G.H."/>
            <person name="Mottram J.C."/>
            <person name="Tachezy J."/>
            <person name="Fraser-Liggett C.M."/>
            <person name="Johnson P.J."/>
        </authorList>
    </citation>
    <scope>NUCLEOTIDE SEQUENCE [LARGE SCALE GENOMIC DNA]</scope>
    <source>
        <strain evidence="1">G3</strain>
    </source>
</reference>
<sequence length="173" mass="19676">MLSIFLAHSLSWNDEALTVAMEVYFRGTGDDGKNFIKQLLSITGENLDRLSLFGSWIDYVERAPFNTKCFNHWRSTKKGIPKGSKNYTTEDLDSMLASFEKSLLPQTITGAWTTITAYKSYFALYLEAFDPTNVANYHSDQFIDGDNNGRDFIVEYNGSKKIFMISGDHYADN</sequence>
<dbReference type="InterPro" id="IPR008947">
    <property type="entry name" value="PLipase_C/P1_nuclease_dom_sf"/>
</dbReference>
<dbReference type="GO" id="GO:0016788">
    <property type="term" value="F:hydrolase activity, acting on ester bonds"/>
    <property type="evidence" value="ECO:0007669"/>
    <property type="project" value="InterPro"/>
</dbReference>
<dbReference type="AlphaFoldDB" id="A2DY91"/>
<dbReference type="VEuPathDB" id="TrichDB:TVAGG3_0281450"/>
<evidence type="ECO:0000313" key="1">
    <source>
        <dbReference type="EMBL" id="EAY14568.1"/>
    </source>
</evidence>
<dbReference type="InParanoid" id="A2DY91"/>
<accession>A2DY91</accession>
<dbReference type="Proteomes" id="UP000001542">
    <property type="component" value="Unassembled WGS sequence"/>
</dbReference>
<evidence type="ECO:0000313" key="2">
    <source>
        <dbReference type="Proteomes" id="UP000001542"/>
    </source>
</evidence>
<dbReference type="RefSeq" id="XP_001326791.1">
    <property type="nucleotide sequence ID" value="XM_001326756.1"/>
</dbReference>